<comment type="caution">
    <text evidence="2">The sequence shown here is derived from an EMBL/GenBank/DDBJ whole genome shotgun (WGS) entry which is preliminary data.</text>
</comment>
<reference evidence="2 3" key="1">
    <citation type="submission" date="2016-09" db="EMBL/GenBank/DDBJ databases">
        <title>Desulfuribacillus arsenicus sp. nov., an obligately anaerobic, dissimilatory arsenic- and antimonate-reducing bacterium isolated from anoxic sediments.</title>
        <authorList>
            <person name="Abin C.A."/>
            <person name="Hollibaugh J.T."/>
        </authorList>
    </citation>
    <scope>NUCLEOTIDE SEQUENCE [LARGE SCALE GENOMIC DNA]</scope>
    <source>
        <strain evidence="2 3">MLFW-2</strain>
    </source>
</reference>
<dbReference type="STRING" id="1390249.BHU72_02935"/>
<evidence type="ECO:0000313" key="2">
    <source>
        <dbReference type="EMBL" id="OEH85753.1"/>
    </source>
</evidence>
<dbReference type="PANTHER" id="PTHR43801:SF1">
    <property type="entry name" value="POLYPRENYL SYNTHETASE"/>
    <property type="match status" value="1"/>
</dbReference>
<sequence>MDFNAYAPKRIFIGLVLGAVLLFSGLIYYVWHVGMNQDTELYRTIFTAIIVASLILMGFIGLVFGGMIITIVRSESFSVPLVQNLMRFTISYFFPLALQIGKILRIQKKHIMQSFIQVNNQMVLAKKIKVPAERILLLLPHCVQNADCKHKITRDINNCVMCGRCPVNQLMEIRDKHHVHLRVVTGGTLARQIVKSVRPKAIVAVACERDLVSGIIDSLPLPVLGVLNVRPNGPCFNTQVIFEEIEIAIEQLKQDVIWSEQDESEQKHKQKEHA</sequence>
<feature type="transmembrane region" description="Helical" evidence="1">
    <location>
        <begin position="12"/>
        <end position="33"/>
    </location>
</feature>
<keyword evidence="1" id="KW-0472">Membrane</keyword>
<proteinExistence type="predicted"/>
<name>A0A1E5L711_9FIRM</name>
<organism evidence="2 3">
    <name type="scientific">Desulfuribacillus stibiiarsenatis</name>
    <dbReference type="NCBI Taxonomy" id="1390249"/>
    <lineage>
        <taxon>Bacteria</taxon>
        <taxon>Bacillati</taxon>
        <taxon>Bacillota</taxon>
        <taxon>Desulfuribacillia</taxon>
        <taxon>Desulfuribacillales</taxon>
        <taxon>Desulfuribacillaceae</taxon>
        <taxon>Desulfuribacillus</taxon>
    </lineage>
</organism>
<dbReference type="PANTHER" id="PTHR43801">
    <property type="entry name" value="NUCLEOTIDE-BINDING PROTEIN-RELATED"/>
    <property type="match status" value="1"/>
</dbReference>
<dbReference type="OrthoDB" id="9787348at2"/>
<dbReference type="RefSeq" id="WP_069701836.1">
    <property type="nucleotide sequence ID" value="NZ_MJAT01000012.1"/>
</dbReference>
<evidence type="ECO:0000256" key="1">
    <source>
        <dbReference type="SAM" id="Phobius"/>
    </source>
</evidence>
<gene>
    <name evidence="2" type="ORF">BHU72_02935</name>
</gene>
<accession>A0A1E5L711</accession>
<dbReference type="AlphaFoldDB" id="A0A1E5L711"/>
<feature type="transmembrane region" description="Helical" evidence="1">
    <location>
        <begin position="45"/>
        <end position="72"/>
    </location>
</feature>
<dbReference type="EMBL" id="MJAT01000012">
    <property type="protein sequence ID" value="OEH85753.1"/>
    <property type="molecule type" value="Genomic_DNA"/>
</dbReference>
<evidence type="ECO:0000313" key="3">
    <source>
        <dbReference type="Proteomes" id="UP000095255"/>
    </source>
</evidence>
<dbReference type="Proteomes" id="UP000095255">
    <property type="component" value="Unassembled WGS sequence"/>
</dbReference>
<keyword evidence="1" id="KW-1133">Transmembrane helix</keyword>
<evidence type="ECO:0008006" key="4">
    <source>
        <dbReference type="Google" id="ProtNLM"/>
    </source>
</evidence>
<protein>
    <recommendedName>
        <fullName evidence="4">DUF116 domain-containing protein</fullName>
    </recommendedName>
</protein>
<dbReference type="Pfam" id="PF01976">
    <property type="entry name" value="DUF116"/>
    <property type="match status" value="1"/>
</dbReference>
<dbReference type="InterPro" id="IPR002829">
    <property type="entry name" value="DUF116"/>
</dbReference>
<keyword evidence="3" id="KW-1185">Reference proteome</keyword>
<keyword evidence="1" id="KW-0812">Transmembrane</keyword>